<dbReference type="SUPFAM" id="SSF55909">
    <property type="entry name" value="Pentein"/>
    <property type="match status" value="1"/>
</dbReference>
<evidence type="ECO:0000313" key="2">
    <source>
        <dbReference type="Proteomes" id="UP000028549"/>
    </source>
</evidence>
<dbReference type="GO" id="GO:0016990">
    <property type="term" value="F:arginine deiminase activity"/>
    <property type="evidence" value="ECO:0007669"/>
    <property type="project" value="TreeGrafter"/>
</dbReference>
<accession>A0A084H2A5</accession>
<dbReference type="Pfam" id="PF19420">
    <property type="entry name" value="DDAH_eukar"/>
    <property type="match status" value="1"/>
</dbReference>
<dbReference type="AlphaFoldDB" id="A0A084H2A5"/>
<dbReference type="PANTHER" id="PTHR47271">
    <property type="entry name" value="ARGININE DEIMINASE"/>
    <property type="match status" value="1"/>
</dbReference>
<evidence type="ECO:0008006" key="3">
    <source>
        <dbReference type="Google" id="ProtNLM"/>
    </source>
</evidence>
<dbReference type="RefSeq" id="WP_029565326.1">
    <property type="nucleotide sequence ID" value="NZ_JNVC02000001.1"/>
</dbReference>
<organism evidence="1 2">
    <name type="scientific">Metabacillus indicus</name>
    <name type="common">Bacillus indicus</name>
    <dbReference type="NCBI Taxonomy" id="246786"/>
    <lineage>
        <taxon>Bacteria</taxon>
        <taxon>Bacillati</taxon>
        <taxon>Bacillota</taxon>
        <taxon>Bacilli</taxon>
        <taxon>Bacillales</taxon>
        <taxon>Bacillaceae</taxon>
        <taxon>Metabacillus</taxon>
    </lineage>
</organism>
<reference evidence="1 2" key="1">
    <citation type="journal article" date="2005" name="Int. J. Syst. Evol. Microbiol.">
        <title>Bacillus cibi sp. nov., isolated from jeotgal, a traditional Korean fermented seafood.</title>
        <authorList>
            <person name="Yoon J.H."/>
            <person name="Lee C.H."/>
            <person name="Oh T.K."/>
        </authorList>
    </citation>
    <scope>NUCLEOTIDE SEQUENCE [LARGE SCALE GENOMIC DNA]</scope>
    <source>
        <strain evidence="1 2">DSM 16189</strain>
    </source>
</reference>
<protein>
    <recommendedName>
        <fullName evidence="3">N-dimethylarginine dimethylaminohydrolase</fullName>
    </recommendedName>
</protein>
<dbReference type="PANTHER" id="PTHR47271:SF2">
    <property type="entry name" value="ARGININE DEIMINASE"/>
    <property type="match status" value="1"/>
</dbReference>
<keyword evidence="2" id="KW-1185">Reference proteome</keyword>
<name>A0A084H2A5_METID</name>
<dbReference type="Proteomes" id="UP000028549">
    <property type="component" value="Unassembled WGS sequence"/>
</dbReference>
<dbReference type="STRING" id="246786.GS18_0201755"/>
<comment type="caution">
    <text evidence="1">The sequence shown here is derived from an EMBL/GenBank/DDBJ whole genome shotgun (WGS) entry which is preliminary data.</text>
</comment>
<dbReference type="GO" id="GO:0019546">
    <property type="term" value="P:L-arginine deiminase pathway"/>
    <property type="evidence" value="ECO:0007669"/>
    <property type="project" value="TreeGrafter"/>
</dbReference>
<proteinExistence type="predicted"/>
<evidence type="ECO:0000313" key="1">
    <source>
        <dbReference type="EMBL" id="KEZ53717.1"/>
    </source>
</evidence>
<dbReference type="Gene3D" id="3.75.10.10">
    <property type="entry name" value="L-arginine/glycine Amidinotransferase, Chain A"/>
    <property type="match status" value="1"/>
</dbReference>
<gene>
    <name evidence="1" type="ORF">GS18_0201755</name>
</gene>
<sequence>MNPSKISCHTEYDVMESVVLCKPQFMRIHHVINETQRRYHKENINVETAIAQHTAFMNVLKENGIEVHHLPPKKEFPEQVFTRDIGFTIGDTIFISAMSMPVRQGEEQILKDWLKNHDISYIDLTEDQTEGGDVIIHQKTVYIGISERTTEHAIEHIQAGIPDYTIIPIPIKQEILHLDCIFNILSPTEALIHKAGMEEAEYELLKSHFDLIEVSEEEQFAMGANVLSIGHKKVISLPQNKGVNGELKKRGYDVIEVDFSEIIKSGGSFRCCTMPLSRKSEA</sequence>
<dbReference type="OrthoDB" id="9814070at2"/>
<dbReference type="EMBL" id="JNVC02000001">
    <property type="protein sequence ID" value="KEZ53717.1"/>
    <property type="molecule type" value="Genomic_DNA"/>
</dbReference>